<keyword evidence="3" id="KW-0560">Oxidoreductase</keyword>
<evidence type="ECO:0000256" key="1">
    <source>
        <dbReference type="ARBA" id="ARBA00001962"/>
    </source>
</evidence>
<dbReference type="GO" id="GO:0008106">
    <property type="term" value="F:alcohol dehydrogenase (NADP+) activity"/>
    <property type="evidence" value="ECO:0007669"/>
    <property type="project" value="TreeGrafter"/>
</dbReference>
<dbReference type="Pfam" id="PF25137">
    <property type="entry name" value="ADH_Fe_C"/>
    <property type="match status" value="1"/>
</dbReference>
<organism evidence="6 7">
    <name type="scientific">Ideonella livida</name>
    <dbReference type="NCBI Taxonomy" id="2707176"/>
    <lineage>
        <taxon>Bacteria</taxon>
        <taxon>Pseudomonadati</taxon>
        <taxon>Pseudomonadota</taxon>
        <taxon>Betaproteobacteria</taxon>
        <taxon>Burkholderiales</taxon>
        <taxon>Sphaerotilaceae</taxon>
        <taxon>Ideonella</taxon>
    </lineage>
</organism>
<reference evidence="6 7" key="1">
    <citation type="submission" date="2020-02" db="EMBL/GenBank/DDBJ databases">
        <title>Ideonella bacterium strain TBM-1.</title>
        <authorList>
            <person name="Chen W.-M."/>
        </authorList>
    </citation>
    <scope>NUCLEOTIDE SEQUENCE [LARGE SCALE GENOMIC DNA]</scope>
    <source>
        <strain evidence="6 7">TBM-1</strain>
    </source>
</reference>
<feature type="domain" description="Fe-containing alcohol dehydrogenase-like C-terminal" evidence="5">
    <location>
        <begin position="196"/>
        <end position="387"/>
    </location>
</feature>
<dbReference type="Pfam" id="PF00465">
    <property type="entry name" value="Fe-ADH"/>
    <property type="match status" value="1"/>
</dbReference>
<comment type="similarity">
    <text evidence="2">Belongs to the iron-containing alcohol dehydrogenase family.</text>
</comment>
<protein>
    <submittedName>
        <fullName evidence="6">Iron-containing alcohol dehydrogenase</fullName>
    </submittedName>
</protein>
<dbReference type="GO" id="GO:0046872">
    <property type="term" value="F:metal ion binding"/>
    <property type="evidence" value="ECO:0007669"/>
    <property type="project" value="InterPro"/>
</dbReference>
<dbReference type="GO" id="GO:1990362">
    <property type="term" value="F:butanol dehydrogenase (NAD+) activity"/>
    <property type="evidence" value="ECO:0007669"/>
    <property type="project" value="InterPro"/>
</dbReference>
<evidence type="ECO:0000313" key="7">
    <source>
        <dbReference type="Proteomes" id="UP000484255"/>
    </source>
</evidence>
<evidence type="ECO:0000313" key="6">
    <source>
        <dbReference type="EMBL" id="NDY93143.1"/>
    </source>
</evidence>
<proteinExistence type="inferred from homology"/>
<dbReference type="InterPro" id="IPR056798">
    <property type="entry name" value="ADH_Fe_C"/>
</dbReference>
<dbReference type="PANTHER" id="PTHR43633:SF1">
    <property type="entry name" value="ALCOHOL DEHYDROGENASE YQHD"/>
    <property type="match status" value="1"/>
</dbReference>
<dbReference type="Proteomes" id="UP000484255">
    <property type="component" value="Unassembled WGS sequence"/>
</dbReference>
<evidence type="ECO:0000259" key="5">
    <source>
        <dbReference type="Pfam" id="PF25137"/>
    </source>
</evidence>
<dbReference type="InterPro" id="IPR044731">
    <property type="entry name" value="BDH-like"/>
</dbReference>
<comment type="caution">
    <text evidence="6">The sequence shown here is derived from an EMBL/GenBank/DDBJ whole genome shotgun (WGS) entry which is preliminary data.</text>
</comment>
<dbReference type="SUPFAM" id="SSF56796">
    <property type="entry name" value="Dehydroquinate synthase-like"/>
    <property type="match status" value="1"/>
</dbReference>
<dbReference type="FunFam" id="3.40.50.1970:FF:000003">
    <property type="entry name" value="Alcohol dehydrogenase, iron-containing"/>
    <property type="match status" value="1"/>
</dbReference>
<dbReference type="CDD" id="cd08187">
    <property type="entry name" value="BDH"/>
    <property type="match status" value="1"/>
</dbReference>
<dbReference type="AlphaFoldDB" id="A0A7C9TMQ8"/>
<dbReference type="PANTHER" id="PTHR43633">
    <property type="entry name" value="ALCOHOL DEHYDROGENASE YQHD"/>
    <property type="match status" value="1"/>
</dbReference>
<evidence type="ECO:0000256" key="2">
    <source>
        <dbReference type="ARBA" id="ARBA00007358"/>
    </source>
</evidence>
<dbReference type="GO" id="GO:0005829">
    <property type="term" value="C:cytosol"/>
    <property type="evidence" value="ECO:0007669"/>
    <property type="project" value="TreeGrafter"/>
</dbReference>
<dbReference type="Gene3D" id="3.40.50.1970">
    <property type="match status" value="1"/>
</dbReference>
<keyword evidence="7" id="KW-1185">Reference proteome</keyword>
<sequence length="388" mass="41960">MRPRRPMDNFLFHNPTQLDFGTGKERLIGQHVAAHGVRKVLLAYGSERIRRDGLFDTVVASLAEQGVAVVPFGGIVSNPLLSTVREAMAVARRERVDGVLAVGGGSVLDSAKAIAAGVPHPGDVWELFLRTAPITQALPVFAVLTLAATGSEMNAGAVVTNDATQEKFAIQSPLLFPKVSVVNPALMQSVPRDYLAYSAADIIAHSIEGYFTATVQPRFHSRLTEAIVNTVIDTTETLLADPTHYAARAEFAWAATQALNGTLYAGTAGYSYPNHMIEHSLSALFNVPHGAGLSVVMPAWMRWYSRRHPAQFERFAQQVFQVQGAEAGIAALQAWFDKIGTPTRLSQLGIAPDELPATVENVLGNARYFGLADLYTREVVQEILESAL</sequence>
<accession>A0A7C9TMQ8</accession>
<dbReference type="InterPro" id="IPR001670">
    <property type="entry name" value="ADH_Fe/GldA"/>
</dbReference>
<gene>
    <name evidence="6" type="ORF">G3A44_18275</name>
</gene>
<evidence type="ECO:0000259" key="4">
    <source>
        <dbReference type="Pfam" id="PF00465"/>
    </source>
</evidence>
<dbReference type="Gene3D" id="1.20.1090.10">
    <property type="entry name" value="Dehydroquinate synthase-like - alpha domain"/>
    <property type="match status" value="1"/>
</dbReference>
<dbReference type="EMBL" id="JAAGOH010000028">
    <property type="protein sequence ID" value="NDY93143.1"/>
    <property type="molecule type" value="Genomic_DNA"/>
</dbReference>
<comment type="cofactor">
    <cofactor evidence="1">
        <name>Fe cation</name>
        <dbReference type="ChEBI" id="CHEBI:24875"/>
    </cofactor>
</comment>
<evidence type="ECO:0000256" key="3">
    <source>
        <dbReference type="ARBA" id="ARBA00023002"/>
    </source>
</evidence>
<name>A0A7C9TMQ8_9BURK</name>
<dbReference type="GO" id="GO:1990002">
    <property type="term" value="F:methylglyoxal reductase (NADPH) (acetol producing) activity"/>
    <property type="evidence" value="ECO:0007669"/>
    <property type="project" value="TreeGrafter"/>
</dbReference>
<feature type="domain" description="Alcohol dehydrogenase iron-type/glycerol dehydrogenase GldA" evidence="4">
    <location>
        <begin position="15"/>
        <end position="184"/>
    </location>
</feature>